<dbReference type="STRING" id="1774273.LPB03_00485"/>
<evidence type="ECO:0000256" key="7">
    <source>
        <dbReference type="ARBA" id="ARBA00022801"/>
    </source>
</evidence>
<dbReference type="GO" id="GO:0000272">
    <property type="term" value="P:polysaccharide catabolic process"/>
    <property type="evidence" value="ECO:0007669"/>
    <property type="project" value="UniProtKB-KW"/>
</dbReference>
<evidence type="ECO:0000256" key="3">
    <source>
        <dbReference type="ARBA" id="ARBA00022475"/>
    </source>
</evidence>
<evidence type="ECO:0000256" key="15">
    <source>
        <dbReference type="ARBA" id="ARBA00043078"/>
    </source>
</evidence>
<name>A0A1B8TZN1_9FLAO</name>
<organism evidence="16 17">
    <name type="scientific">Polaribacter vadi</name>
    <dbReference type="NCBI Taxonomy" id="1774273"/>
    <lineage>
        <taxon>Bacteria</taxon>
        <taxon>Pseudomonadati</taxon>
        <taxon>Bacteroidota</taxon>
        <taxon>Flavobacteriia</taxon>
        <taxon>Flavobacteriales</taxon>
        <taxon>Flavobacteriaceae</taxon>
    </lineage>
</organism>
<keyword evidence="6" id="KW-0732">Signal</keyword>
<proteinExistence type="predicted"/>
<comment type="caution">
    <text evidence="16">The sequence shown here is derived from an EMBL/GenBank/DDBJ whole genome shotgun (WGS) entry which is preliminary data.</text>
</comment>
<evidence type="ECO:0000256" key="5">
    <source>
        <dbReference type="ARBA" id="ARBA00022525"/>
    </source>
</evidence>
<evidence type="ECO:0000256" key="4">
    <source>
        <dbReference type="ARBA" id="ARBA00022512"/>
    </source>
</evidence>
<protein>
    <recommendedName>
        <fullName evidence="15">Endo-1,3-beta-glucanase btgC</fullName>
    </recommendedName>
    <alternativeName>
        <fullName evidence="14">Laminarinase btgC</fullName>
    </alternativeName>
</protein>
<keyword evidence="12" id="KW-0624">Polysaccharide degradation</keyword>
<comment type="subcellular location">
    <subcellularLocation>
        <location evidence="2">Cell membrane</location>
    </subcellularLocation>
    <subcellularLocation>
        <location evidence="1">Secreted</location>
        <location evidence="1">Cell wall</location>
    </subcellularLocation>
</comment>
<evidence type="ECO:0000256" key="12">
    <source>
        <dbReference type="ARBA" id="ARBA00023326"/>
    </source>
</evidence>
<evidence type="ECO:0000256" key="2">
    <source>
        <dbReference type="ARBA" id="ARBA00004236"/>
    </source>
</evidence>
<dbReference type="RefSeq" id="WP_065318440.1">
    <property type="nucleotide sequence ID" value="NZ_CP017477.1"/>
</dbReference>
<dbReference type="InterPro" id="IPR000490">
    <property type="entry name" value="Glyco_hydro_17"/>
</dbReference>
<evidence type="ECO:0000256" key="8">
    <source>
        <dbReference type="ARBA" id="ARBA00023136"/>
    </source>
</evidence>
<keyword evidence="10" id="KW-0119">Carbohydrate metabolism</keyword>
<evidence type="ECO:0000256" key="13">
    <source>
        <dbReference type="ARBA" id="ARBA00037649"/>
    </source>
</evidence>
<keyword evidence="8" id="KW-0472">Membrane</keyword>
<keyword evidence="4" id="KW-0134">Cell wall</keyword>
<keyword evidence="11" id="KW-0961">Cell wall biogenesis/degradation</keyword>
<keyword evidence="7 16" id="KW-0378">Hydrolase</keyword>
<keyword evidence="5" id="KW-0964">Secreted</keyword>
<accession>A0A1B8TZN1</accession>
<gene>
    <name evidence="16" type="ORF">LPB3_04620</name>
</gene>
<evidence type="ECO:0000313" key="17">
    <source>
        <dbReference type="Proteomes" id="UP000092584"/>
    </source>
</evidence>
<evidence type="ECO:0000256" key="14">
    <source>
        <dbReference type="ARBA" id="ARBA00042373"/>
    </source>
</evidence>
<dbReference type="EMBL" id="LSFM01000019">
    <property type="protein sequence ID" value="OBY65066.1"/>
    <property type="molecule type" value="Genomic_DNA"/>
</dbReference>
<evidence type="ECO:0000313" key="16">
    <source>
        <dbReference type="EMBL" id="OBY65066.1"/>
    </source>
</evidence>
<dbReference type="Proteomes" id="UP000092584">
    <property type="component" value="Unassembled WGS sequence"/>
</dbReference>
<evidence type="ECO:0000256" key="1">
    <source>
        <dbReference type="ARBA" id="ARBA00004191"/>
    </source>
</evidence>
<dbReference type="AlphaFoldDB" id="A0A1B8TZN1"/>
<dbReference type="GO" id="GO:0005886">
    <property type="term" value="C:plasma membrane"/>
    <property type="evidence" value="ECO:0007669"/>
    <property type="project" value="UniProtKB-SubCell"/>
</dbReference>
<dbReference type="PANTHER" id="PTHR16631:SF17">
    <property type="entry name" value="GLUCAN ENDO-1,3-BETA-GLUCOSIDASE BTGC"/>
    <property type="match status" value="1"/>
</dbReference>
<dbReference type="SUPFAM" id="SSF51445">
    <property type="entry name" value="(Trans)glycosidases"/>
    <property type="match status" value="1"/>
</dbReference>
<dbReference type="PANTHER" id="PTHR16631">
    <property type="entry name" value="GLUCAN 1,3-BETA-GLUCOSIDASE"/>
    <property type="match status" value="1"/>
</dbReference>
<sequence length="312" mass="35725">MSYREERKFSFQNLETNASSPDFKESVGVDFTKYEETEDLAKLWNTTLKQGMHGICFSMYEDGQEPGDTITEEQVERRIKILKPYTKWIRSFSCIEGNEHIPRMAKKHGIKNMVGAWLGDDMEKNELEIAGLIQLAKEGCVDIAAVGNEVMYRKDLTEEQLLTYIHRVKDALKGMDIPVGYVDAYYEFSHRPNITEVCDVILSNCYPYWEGCSIEHSLNHMQNMFGQASAAGNGKKVIITETGWPSKGESLKGAHSTEENAMKYFINTQTWANKNNIETFYFSSFDESWKVGAEGIVGAYWGLWDKNEKVKF</sequence>
<comment type="function">
    <text evidence="13">Glucanases play a role in cell expansion during growth, in cell-cell fusion during mating, and in spore release during sporulation. This enzyme may be involved in beta-glucan degradation. Active on laminarin and lichenan.</text>
</comment>
<keyword evidence="3" id="KW-1003">Cell membrane</keyword>
<keyword evidence="9" id="KW-0325">Glycoprotein</keyword>
<dbReference type="KEGG" id="pob:LPB03_00485"/>
<evidence type="ECO:0000256" key="10">
    <source>
        <dbReference type="ARBA" id="ARBA00023277"/>
    </source>
</evidence>
<dbReference type="InterPro" id="IPR050732">
    <property type="entry name" value="Beta-glucan_modifiers"/>
</dbReference>
<reference evidence="17" key="1">
    <citation type="submission" date="2016-02" db="EMBL/GenBank/DDBJ databases">
        <authorList>
            <person name="Shin S.-K."/>
            <person name="Yi H."/>
            <person name="Kim E."/>
        </authorList>
    </citation>
    <scope>NUCLEOTIDE SEQUENCE [LARGE SCALE GENOMIC DNA]</scope>
    <source>
        <strain evidence="17">LPB0003</strain>
    </source>
</reference>
<dbReference type="Pfam" id="PF00332">
    <property type="entry name" value="Glyco_hydro_17"/>
    <property type="match status" value="1"/>
</dbReference>
<dbReference type="Gene3D" id="3.20.20.80">
    <property type="entry name" value="Glycosidases"/>
    <property type="match status" value="1"/>
</dbReference>
<evidence type="ECO:0000256" key="9">
    <source>
        <dbReference type="ARBA" id="ARBA00023180"/>
    </source>
</evidence>
<evidence type="ECO:0000256" key="6">
    <source>
        <dbReference type="ARBA" id="ARBA00022729"/>
    </source>
</evidence>
<evidence type="ECO:0000256" key="11">
    <source>
        <dbReference type="ARBA" id="ARBA00023316"/>
    </source>
</evidence>
<dbReference type="GO" id="GO:0004553">
    <property type="term" value="F:hydrolase activity, hydrolyzing O-glycosyl compounds"/>
    <property type="evidence" value="ECO:0007669"/>
    <property type="project" value="InterPro"/>
</dbReference>
<dbReference type="GO" id="GO:0071555">
    <property type="term" value="P:cell wall organization"/>
    <property type="evidence" value="ECO:0007669"/>
    <property type="project" value="UniProtKB-KW"/>
</dbReference>
<keyword evidence="17" id="KW-1185">Reference proteome</keyword>
<dbReference type="InterPro" id="IPR017853">
    <property type="entry name" value="GH"/>
</dbReference>
<dbReference type="OrthoDB" id="9806824at2"/>